<keyword evidence="1" id="KW-0560">Oxidoreductase</keyword>
<proteinExistence type="predicted"/>
<evidence type="ECO:0000313" key="3">
    <source>
        <dbReference type="EMBL" id="KXA98916.1"/>
    </source>
</evidence>
<dbReference type="AlphaFoldDB" id="A0A656Z041"/>
<organism evidence="3 4">
    <name type="scientific">candidate division MSBL1 archaeon SCGC-AAA259J03</name>
    <dbReference type="NCBI Taxonomy" id="1698269"/>
    <lineage>
        <taxon>Archaea</taxon>
        <taxon>Methanobacteriati</taxon>
        <taxon>Methanobacteriota</taxon>
        <taxon>candidate division MSBL1</taxon>
    </lineage>
</organism>
<gene>
    <name evidence="3" type="ORF">AKJ39_00315</name>
</gene>
<dbReference type="Pfam" id="PF00296">
    <property type="entry name" value="Bac_luciferase"/>
    <property type="match status" value="1"/>
</dbReference>
<dbReference type="InterPro" id="IPR011251">
    <property type="entry name" value="Luciferase-like_dom"/>
</dbReference>
<accession>A0A656Z041</accession>
<dbReference type="Proteomes" id="UP000070257">
    <property type="component" value="Unassembled WGS sequence"/>
</dbReference>
<keyword evidence="4" id="KW-1185">Reference proteome</keyword>
<comment type="caution">
    <text evidence="3">The sequence shown here is derived from an EMBL/GenBank/DDBJ whole genome shotgun (WGS) entry which is preliminary data.</text>
</comment>
<dbReference type="GO" id="GO:0016705">
    <property type="term" value="F:oxidoreductase activity, acting on paired donors, with incorporation or reduction of molecular oxygen"/>
    <property type="evidence" value="ECO:0007669"/>
    <property type="project" value="InterPro"/>
</dbReference>
<sequence length="330" mass="37924">MGYWAPLEGIKDPEKVLDYAKTADEIEFDSLAASSHFHPWRHTNTYATHVLPWLSVALERTEQIEVGTGVICPTFRYHPGELAQVFASMDHMYPGRVFLGVGTGERLNEVPLGYEWPSYKERKERLIEAVKIVRLLWSEDFASYDGNYYSLKDANLYTKPKTEPPIYVAAEGPKSAEMAGRYGDGLFTPLPPNEKLKEEVLPSFEKGAENEGKNPEDLEKAVETTISYHSDPEKALESCRHWGVTTLPGHIEKTHDPRQFEKFEEKVTDEQLKEAFKIATQPEEIISYIEKFLQLGFTKIFLHSTSPNEPKFLEVCEREIVPYFRDLWEK</sequence>
<evidence type="ECO:0000313" key="4">
    <source>
        <dbReference type="Proteomes" id="UP000070257"/>
    </source>
</evidence>
<dbReference type="PANTHER" id="PTHR43244:SF1">
    <property type="entry name" value="5,10-METHYLENETETRAHYDROMETHANOPTERIN REDUCTASE"/>
    <property type="match status" value="1"/>
</dbReference>
<evidence type="ECO:0000259" key="2">
    <source>
        <dbReference type="Pfam" id="PF00296"/>
    </source>
</evidence>
<dbReference type="InterPro" id="IPR019945">
    <property type="entry name" value="F420_G6P_DH-rel"/>
</dbReference>
<dbReference type="InterPro" id="IPR050564">
    <property type="entry name" value="F420-G6PD/mer"/>
</dbReference>
<dbReference type="EMBL" id="LHXT01000002">
    <property type="protein sequence ID" value="KXA98916.1"/>
    <property type="molecule type" value="Genomic_DNA"/>
</dbReference>
<dbReference type="InterPro" id="IPR036661">
    <property type="entry name" value="Luciferase-like_sf"/>
</dbReference>
<dbReference type="Gene3D" id="3.20.20.30">
    <property type="entry name" value="Luciferase-like domain"/>
    <property type="match status" value="1"/>
</dbReference>
<evidence type="ECO:0000256" key="1">
    <source>
        <dbReference type="ARBA" id="ARBA00023002"/>
    </source>
</evidence>
<dbReference type="CDD" id="cd01097">
    <property type="entry name" value="Tetrahydromethanopterin_reductase"/>
    <property type="match status" value="1"/>
</dbReference>
<name>A0A656Z041_9EURY</name>
<reference evidence="3 4" key="1">
    <citation type="journal article" date="2016" name="Sci. Rep.">
        <title>Metabolic traits of an uncultured archaeal lineage -MSBL1- from brine pools of the Red Sea.</title>
        <authorList>
            <person name="Mwirichia R."/>
            <person name="Alam I."/>
            <person name="Rashid M."/>
            <person name="Vinu M."/>
            <person name="Ba-Alawi W."/>
            <person name="Anthony Kamau A."/>
            <person name="Kamanda Ngugi D."/>
            <person name="Goker M."/>
            <person name="Klenk H.P."/>
            <person name="Bajic V."/>
            <person name="Stingl U."/>
        </authorList>
    </citation>
    <scope>NUCLEOTIDE SEQUENCE [LARGE SCALE GENOMIC DNA]</scope>
    <source>
        <strain evidence="3">SCGC-AAA259J03</strain>
    </source>
</reference>
<protein>
    <recommendedName>
        <fullName evidence="2">Luciferase-like domain-containing protein</fullName>
    </recommendedName>
</protein>
<dbReference type="SUPFAM" id="SSF51679">
    <property type="entry name" value="Bacterial luciferase-like"/>
    <property type="match status" value="1"/>
</dbReference>
<dbReference type="NCBIfam" id="TIGR03557">
    <property type="entry name" value="F420_G6P_family"/>
    <property type="match status" value="1"/>
</dbReference>
<dbReference type="PANTHER" id="PTHR43244">
    <property type="match status" value="1"/>
</dbReference>
<feature type="domain" description="Luciferase-like" evidence="2">
    <location>
        <begin position="11"/>
        <end position="298"/>
    </location>
</feature>